<dbReference type="OrthoDB" id="2732133at2"/>
<accession>A0A1I0QB19</accession>
<dbReference type="AlphaFoldDB" id="A0A1I0QB19"/>
<name>A0A1I0QB19_9BACT</name>
<dbReference type="RefSeq" id="WP_089892191.1">
    <property type="nucleotide sequence ID" value="NZ_FOJG01000001.1"/>
</dbReference>
<proteinExistence type="predicted"/>
<evidence type="ECO:0000313" key="1">
    <source>
        <dbReference type="EMBL" id="SEW24223.1"/>
    </source>
</evidence>
<organism evidence="1 2">
    <name type="scientific">Chitinophaga arvensicola</name>
    <dbReference type="NCBI Taxonomy" id="29529"/>
    <lineage>
        <taxon>Bacteria</taxon>
        <taxon>Pseudomonadati</taxon>
        <taxon>Bacteroidota</taxon>
        <taxon>Chitinophagia</taxon>
        <taxon>Chitinophagales</taxon>
        <taxon>Chitinophagaceae</taxon>
        <taxon>Chitinophaga</taxon>
    </lineage>
</organism>
<dbReference type="EMBL" id="FOJG01000001">
    <property type="protein sequence ID" value="SEW24223.1"/>
    <property type="molecule type" value="Genomic_DNA"/>
</dbReference>
<protein>
    <submittedName>
        <fullName evidence="1">Uncharacterized protein</fullName>
    </submittedName>
</protein>
<dbReference type="Proteomes" id="UP000199310">
    <property type="component" value="Unassembled WGS sequence"/>
</dbReference>
<sequence length="207" mass="23812">MKNIGELSADGYGFAIISTDVLTQYLSDKKVKAKKLISYLDKNKPIFYQMIKDGKMAPFYRISAFEYAIFTTLNEDNSPLPAGYKEIFRYPGFYLEVGDLGRICFASFDYLEYQLADIKANITDKMDEIPSGAAGTLEKYYPAIGMDLPRGTYLFDLVGLKREQELERESKNYAYQLCFREVANAHNDNFEKCDNDKYSFDIDGYEE</sequence>
<keyword evidence="2" id="KW-1185">Reference proteome</keyword>
<evidence type="ECO:0000313" key="2">
    <source>
        <dbReference type="Proteomes" id="UP000199310"/>
    </source>
</evidence>
<reference evidence="2" key="1">
    <citation type="submission" date="2016-10" db="EMBL/GenBank/DDBJ databases">
        <authorList>
            <person name="Varghese N."/>
            <person name="Submissions S."/>
        </authorList>
    </citation>
    <scope>NUCLEOTIDE SEQUENCE [LARGE SCALE GENOMIC DNA]</scope>
    <source>
        <strain evidence="2">DSM 3695</strain>
    </source>
</reference>
<gene>
    <name evidence="1" type="ORF">SAMN04488122_1347</name>
</gene>